<protein>
    <recommendedName>
        <fullName evidence="1">DUF5753 domain-containing protein</fullName>
    </recommendedName>
</protein>
<keyword evidence="3" id="KW-1185">Reference proteome</keyword>
<comment type="caution">
    <text evidence="2">The sequence shown here is derived from an EMBL/GenBank/DDBJ whole genome shotgun (WGS) entry which is preliminary data.</text>
</comment>
<evidence type="ECO:0000259" key="1">
    <source>
        <dbReference type="Pfam" id="PF19054"/>
    </source>
</evidence>
<proteinExistence type="predicted"/>
<evidence type="ECO:0000313" key="2">
    <source>
        <dbReference type="EMBL" id="KZM69764.1"/>
    </source>
</evidence>
<dbReference type="InterPro" id="IPR043917">
    <property type="entry name" value="DUF5753"/>
</dbReference>
<dbReference type="Pfam" id="PF19054">
    <property type="entry name" value="DUF5753"/>
    <property type="match status" value="1"/>
</dbReference>
<dbReference type="CDD" id="cd00093">
    <property type="entry name" value="HTH_XRE"/>
    <property type="match status" value="1"/>
</dbReference>
<dbReference type="EMBL" id="LWGR01000017">
    <property type="protein sequence ID" value="KZM69764.1"/>
    <property type="molecule type" value="Genomic_DNA"/>
</dbReference>
<organism evidence="2 3">
    <name type="scientific">Nocardia terpenica</name>
    <dbReference type="NCBI Taxonomy" id="455432"/>
    <lineage>
        <taxon>Bacteria</taxon>
        <taxon>Bacillati</taxon>
        <taxon>Actinomycetota</taxon>
        <taxon>Actinomycetes</taxon>
        <taxon>Mycobacteriales</taxon>
        <taxon>Nocardiaceae</taxon>
        <taxon>Nocardia</taxon>
    </lineage>
</organism>
<feature type="domain" description="DUF5753" evidence="1">
    <location>
        <begin position="86"/>
        <end position="266"/>
    </location>
</feature>
<dbReference type="GO" id="GO:0003677">
    <property type="term" value="F:DNA binding"/>
    <property type="evidence" value="ECO:0007669"/>
    <property type="project" value="InterPro"/>
</dbReference>
<dbReference type="Pfam" id="PF13560">
    <property type="entry name" value="HTH_31"/>
    <property type="match status" value="1"/>
</dbReference>
<dbReference type="InterPro" id="IPR010982">
    <property type="entry name" value="Lambda_DNA-bd_dom_sf"/>
</dbReference>
<dbReference type="InterPro" id="IPR001387">
    <property type="entry name" value="Cro/C1-type_HTH"/>
</dbReference>
<gene>
    <name evidence="2" type="ORF">AWN90_06990</name>
</gene>
<accession>A0A161Z089</accession>
<dbReference type="Proteomes" id="UP000076512">
    <property type="component" value="Unassembled WGS sequence"/>
</dbReference>
<name>A0A161Z089_9NOCA</name>
<dbReference type="Gene3D" id="1.10.260.40">
    <property type="entry name" value="lambda repressor-like DNA-binding domains"/>
    <property type="match status" value="1"/>
</dbReference>
<dbReference type="AlphaFoldDB" id="A0A161Z089"/>
<sequence length="276" mass="30965">MCRERRDELGITGPALAKAAQVSSTFWSRFENEKKLVGPEKFAAVLDALEFPREQREHLMKLREDAMGSGWWAAYSKIFSSQHVNLYGLEYGAEEVRTYESLLIPGLLQTEAYARALIEADQVGIPAKEVQRRVAARMKRQERLSGDDPLHLVSVISQAAVEQQFGGPEVLHDQLRQLANTIKGNRETIDVRIIPFTSRTGPIIGGCTFHLLEFTSPTLGPLAWYESPLEAKMIDDPDKVFDLSRSFQHVQDQALSPADSLALIEESVDKLKLSNE</sequence>
<dbReference type="SUPFAM" id="SSF47413">
    <property type="entry name" value="lambda repressor-like DNA-binding domains"/>
    <property type="match status" value="1"/>
</dbReference>
<reference evidence="2 3" key="1">
    <citation type="submission" date="2016-04" db="EMBL/GenBank/DDBJ databases">
        <authorList>
            <person name="Evans L.H."/>
            <person name="Alamgir A."/>
            <person name="Owens N."/>
            <person name="Weber N.D."/>
            <person name="Virtaneva K."/>
            <person name="Barbian K."/>
            <person name="Babar A."/>
            <person name="Rosenke K."/>
        </authorList>
    </citation>
    <scope>NUCLEOTIDE SEQUENCE [LARGE SCALE GENOMIC DNA]</scope>
    <source>
        <strain evidence="2 3">IFM 0406</strain>
    </source>
</reference>
<evidence type="ECO:0000313" key="3">
    <source>
        <dbReference type="Proteomes" id="UP000076512"/>
    </source>
</evidence>
<dbReference type="STRING" id="455432.AWN90_06990"/>